<accession>A0ABR3D2A8</accession>
<name>A0ABR3D2A8_NEUIN</name>
<protein>
    <submittedName>
        <fullName evidence="1">Uncharacterized protein</fullName>
    </submittedName>
</protein>
<proteinExistence type="predicted"/>
<evidence type="ECO:0000313" key="1">
    <source>
        <dbReference type="EMBL" id="KAL0466423.1"/>
    </source>
</evidence>
<reference evidence="1 2" key="1">
    <citation type="submission" date="2023-09" db="EMBL/GenBank/DDBJ databases">
        <title>Multi-omics analysis of a traditional fermented food reveals byproduct-associated fungal strains for waste-to-food upcycling.</title>
        <authorList>
            <consortium name="Lawrence Berkeley National Laboratory"/>
            <person name="Rekdal V.M."/>
            <person name="Villalobos-Escobedo J.M."/>
            <person name="Rodriguez-Valeron N."/>
            <person name="Garcia M.O."/>
            <person name="Vasquez D.P."/>
            <person name="Damayanti I."/>
            <person name="Sorensen P.M."/>
            <person name="Baidoo E.E."/>
            <person name="De Carvalho A.C."/>
            <person name="Riley R."/>
            <person name="Lipzen A."/>
            <person name="He G."/>
            <person name="Yan M."/>
            <person name="Haridas S."/>
            <person name="Daum C."/>
            <person name="Yoshinaga Y."/>
            <person name="Ng V."/>
            <person name="Grigoriev I.V."/>
            <person name="Munk R."/>
            <person name="Nuraida L."/>
            <person name="Wijaya C.H."/>
            <person name="Morales P.-C."/>
            <person name="Keasling J.D."/>
        </authorList>
    </citation>
    <scope>NUCLEOTIDE SEQUENCE [LARGE SCALE GENOMIC DNA]</scope>
    <source>
        <strain evidence="1 2">FGSC 2613</strain>
    </source>
</reference>
<dbReference type="EMBL" id="JAVLET010000013">
    <property type="protein sequence ID" value="KAL0466423.1"/>
    <property type="molecule type" value="Genomic_DNA"/>
</dbReference>
<keyword evidence="2" id="KW-1185">Reference proteome</keyword>
<dbReference type="Proteomes" id="UP001451303">
    <property type="component" value="Unassembled WGS sequence"/>
</dbReference>
<gene>
    <name evidence="1" type="ORF">QR685DRAFT_112142</name>
</gene>
<organism evidence="1 2">
    <name type="scientific">Neurospora intermedia</name>
    <dbReference type="NCBI Taxonomy" id="5142"/>
    <lineage>
        <taxon>Eukaryota</taxon>
        <taxon>Fungi</taxon>
        <taxon>Dikarya</taxon>
        <taxon>Ascomycota</taxon>
        <taxon>Pezizomycotina</taxon>
        <taxon>Sordariomycetes</taxon>
        <taxon>Sordariomycetidae</taxon>
        <taxon>Sordariales</taxon>
        <taxon>Sordariaceae</taxon>
        <taxon>Neurospora</taxon>
    </lineage>
</organism>
<comment type="caution">
    <text evidence="1">The sequence shown here is derived from an EMBL/GenBank/DDBJ whole genome shotgun (WGS) entry which is preliminary data.</text>
</comment>
<sequence>MRTTSRRFGLKWLLQKIIIHVAEFSISATGPTVRYLLMTITWALIRLLGETMWNRPVLCALTVRHYTNLQSAETGTRKKTKSARSRP</sequence>
<evidence type="ECO:0000313" key="2">
    <source>
        <dbReference type="Proteomes" id="UP001451303"/>
    </source>
</evidence>